<feature type="domain" description="HTH cro/C1-type" evidence="1">
    <location>
        <begin position="21"/>
        <end position="77"/>
    </location>
</feature>
<dbReference type="EMBL" id="CP024087">
    <property type="protein sequence ID" value="AYF32056.1"/>
    <property type="molecule type" value="Genomic_DNA"/>
</dbReference>
<dbReference type="PROSITE" id="PS50943">
    <property type="entry name" value="HTH_CROC1"/>
    <property type="match status" value="1"/>
</dbReference>
<dbReference type="Proteomes" id="UP000267804">
    <property type="component" value="Chromosome"/>
</dbReference>
<accession>A0A386WU88</accession>
<proteinExistence type="predicted"/>
<dbReference type="GO" id="GO:0003677">
    <property type="term" value="F:DNA binding"/>
    <property type="evidence" value="ECO:0007669"/>
    <property type="project" value="InterPro"/>
</dbReference>
<name>A0A386WU88_9ACTN</name>
<dbReference type="Pfam" id="PF13560">
    <property type="entry name" value="HTH_31"/>
    <property type="match status" value="1"/>
</dbReference>
<dbReference type="AlphaFoldDB" id="A0A386WU88"/>
<dbReference type="CDD" id="cd00093">
    <property type="entry name" value="HTH_XRE"/>
    <property type="match status" value="1"/>
</dbReference>
<sequence length="88" mass="9291">MTTTPVGTGRSALSAKVAEEIRAVMARKGITSGGLARQLGVSDAWTSRRISMRGDGEIDLGDLERIADVLGVTVIDLLPAAMVRPNNR</sequence>
<evidence type="ECO:0000259" key="1">
    <source>
        <dbReference type="PROSITE" id="PS50943"/>
    </source>
</evidence>
<dbReference type="InterPro" id="IPR010982">
    <property type="entry name" value="Lambda_DNA-bd_dom_sf"/>
</dbReference>
<dbReference type="Gene3D" id="1.10.260.40">
    <property type="entry name" value="lambda repressor-like DNA-binding domains"/>
    <property type="match status" value="1"/>
</dbReference>
<dbReference type="SUPFAM" id="SSF47413">
    <property type="entry name" value="lambda repressor-like DNA-binding domains"/>
    <property type="match status" value="1"/>
</dbReference>
<dbReference type="InterPro" id="IPR001387">
    <property type="entry name" value="Cro/C1-type_HTH"/>
</dbReference>
<dbReference type="SMART" id="SM00530">
    <property type="entry name" value="HTH_XRE"/>
    <property type="match status" value="1"/>
</dbReference>
<gene>
    <name evidence="2" type="ORF">CSH63_32390</name>
</gene>
<dbReference type="KEGG" id="mtua:CSH63_32390"/>
<dbReference type="RefSeq" id="WP_120573446.1">
    <property type="nucleotide sequence ID" value="NZ_CP024087.1"/>
</dbReference>
<organism evidence="2 3">
    <name type="scientific">Micromonospora tulbaghiae</name>
    <dbReference type="NCBI Taxonomy" id="479978"/>
    <lineage>
        <taxon>Bacteria</taxon>
        <taxon>Bacillati</taxon>
        <taxon>Actinomycetota</taxon>
        <taxon>Actinomycetes</taxon>
        <taxon>Micromonosporales</taxon>
        <taxon>Micromonosporaceae</taxon>
        <taxon>Micromonospora</taxon>
    </lineage>
</organism>
<reference evidence="2 3" key="1">
    <citation type="submission" date="2017-10" db="EMBL/GenBank/DDBJ databases">
        <title>Integration of genomic and chemical information greatly accelerates assignment of the full stereostructure of myelolactone, a potent inhibitor of myeloma from a marine-derived Micromonospora.</title>
        <authorList>
            <person name="Kim M.C."/>
            <person name="Machado H."/>
            <person name="Jensen P.R."/>
            <person name="Fenical W."/>
        </authorList>
    </citation>
    <scope>NUCLEOTIDE SEQUENCE [LARGE SCALE GENOMIC DNA]</scope>
    <source>
        <strain evidence="2 3">CNY-010</strain>
    </source>
</reference>
<evidence type="ECO:0000313" key="2">
    <source>
        <dbReference type="EMBL" id="AYF32056.1"/>
    </source>
</evidence>
<protein>
    <recommendedName>
        <fullName evidence="1">HTH cro/C1-type domain-containing protein</fullName>
    </recommendedName>
</protein>
<evidence type="ECO:0000313" key="3">
    <source>
        <dbReference type="Proteomes" id="UP000267804"/>
    </source>
</evidence>